<dbReference type="PhylomeDB" id="Q7JKM7"/>
<dbReference type="HOGENOM" id="CLU_2544638_0_0_1"/>
<keyword evidence="5" id="KW-1015">Disulfide bond</keyword>
<keyword evidence="4 6" id="KW-0732">Signal</keyword>
<dbReference type="EMBL" id="BX284601">
    <property type="protein sequence ID" value="CAE53736.1"/>
    <property type="molecule type" value="Genomic_DNA"/>
</dbReference>
<proteinExistence type="inferred from homology"/>
<dbReference type="KEGG" id="cel:CELE_ZC334.11"/>
<dbReference type="PaxDb" id="6239-ZC334.11.2"/>
<organism evidence="7 8">
    <name type="scientific">Caenorhabditis elegans</name>
    <dbReference type="NCBI Taxonomy" id="6239"/>
    <lineage>
        <taxon>Eukaryota</taxon>
        <taxon>Metazoa</taxon>
        <taxon>Ecdysozoa</taxon>
        <taxon>Nematoda</taxon>
        <taxon>Chromadorea</taxon>
        <taxon>Rhabditida</taxon>
        <taxon>Rhabditina</taxon>
        <taxon>Rhabditomorpha</taxon>
        <taxon>Rhabditoidea</taxon>
        <taxon>Rhabditidae</taxon>
        <taxon>Peloderinae</taxon>
        <taxon>Caenorhabditis</taxon>
    </lineage>
</organism>
<name>Q7JKM7_CAEEL</name>
<dbReference type="InterPro" id="IPR003235">
    <property type="entry name" value="Nem_insulin-like_b-type"/>
</dbReference>
<evidence type="ECO:0000256" key="3">
    <source>
        <dbReference type="ARBA" id="ARBA00022525"/>
    </source>
</evidence>
<accession>Q7JKM7</accession>
<dbReference type="GO" id="GO:0005576">
    <property type="term" value="C:extracellular region"/>
    <property type="evidence" value="ECO:0007669"/>
    <property type="project" value="UniProtKB-SubCell"/>
</dbReference>
<evidence type="ECO:0000256" key="1">
    <source>
        <dbReference type="ARBA" id="ARBA00004613"/>
    </source>
</evidence>
<keyword evidence="3" id="KW-0964">Secreted</keyword>
<gene>
    <name evidence="7 9" type="primary">ins-27</name>
    <name evidence="7" type="ORF">CELE_ZC334.11</name>
    <name evidence="9" type="ORF">ZC334.11</name>
</gene>
<evidence type="ECO:0000313" key="9">
    <source>
        <dbReference type="WormBase" id="ZC334.11"/>
    </source>
</evidence>
<evidence type="ECO:0000313" key="8">
    <source>
        <dbReference type="Proteomes" id="UP000001940"/>
    </source>
</evidence>
<dbReference type="Gene3D" id="1.10.100.10">
    <property type="entry name" value="Insulin-like"/>
    <property type="match status" value="1"/>
</dbReference>
<feature type="chain" id="PRO_5004289392" evidence="6">
    <location>
        <begin position="27"/>
        <end position="83"/>
    </location>
</feature>
<protein>
    <submittedName>
        <fullName evidence="7">INSulin related</fullName>
    </submittedName>
</protein>
<dbReference type="RefSeq" id="NP_001021847.1">
    <property type="nucleotide sequence ID" value="NM_001026676.2"/>
</dbReference>
<dbReference type="GO" id="GO:0005179">
    <property type="term" value="F:hormone activity"/>
    <property type="evidence" value="ECO:0007669"/>
    <property type="project" value="InterPro"/>
</dbReference>
<comment type="subcellular location">
    <subcellularLocation>
        <location evidence="1">Secreted</location>
    </subcellularLocation>
</comment>
<evidence type="ECO:0000256" key="5">
    <source>
        <dbReference type="ARBA" id="ARBA00023157"/>
    </source>
</evidence>
<reference evidence="7 8" key="1">
    <citation type="journal article" date="1998" name="Science">
        <title>Genome sequence of the nematode C. elegans: a platform for investigating biology.</title>
        <authorList>
            <consortium name="The C. elegans sequencing consortium"/>
            <person name="Sulson J.E."/>
            <person name="Waterston R."/>
        </authorList>
    </citation>
    <scope>NUCLEOTIDE SEQUENCE [LARGE SCALE GENOMIC DNA]</scope>
    <source>
        <strain evidence="7 8">Bristol N2</strain>
    </source>
</reference>
<comment type="similarity">
    <text evidence="2">Belongs to the insulin family.</text>
</comment>
<dbReference type="CTD" id="259408"/>
<dbReference type="SMR" id="Q7JKM7"/>
<dbReference type="InParanoid" id="Q7JKM7"/>
<evidence type="ECO:0000256" key="6">
    <source>
        <dbReference type="SAM" id="SignalP"/>
    </source>
</evidence>
<feature type="signal peptide" evidence="6">
    <location>
        <begin position="1"/>
        <end position="26"/>
    </location>
</feature>
<evidence type="ECO:0000256" key="4">
    <source>
        <dbReference type="ARBA" id="ARBA00022729"/>
    </source>
</evidence>
<evidence type="ECO:0000256" key="2">
    <source>
        <dbReference type="ARBA" id="ARBA00009034"/>
    </source>
</evidence>
<keyword evidence="8" id="KW-1185">Reference proteome</keyword>
<dbReference type="GeneID" id="259408"/>
<evidence type="ECO:0000313" key="7">
    <source>
        <dbReference type="EMBL" id="CAE53736.1"/>
    </source>
</evidence>
<dbReference type="eggNOG" id="ENOG502TAY2">
    <property type="taxonomic scope" value="Eukaryota"/>
</dbReference>
<dbReference type="UCSC" id="ZC334.11">
    <property type="organism name" value="c. elegans"/>
</dbReference>
<dbReference type="Proteomes" id="UP000001940">
    <property type="component" value="Chromosome I"/>
</dbReference>
<sequence>MKFFRLILLCALVLTTMAFLAPSTAAKRRCGRRLIPYVYSICGGPCENGDIIIEHCFSGTTPTIAEVQKACCPELSEDPTFSS</sequence>
<dbReference type="FunCoup" id="Q7JKM7">
    <property type="interactions" value="227"/>
</dbReference>
<dbReference type="Bgee" id="WBGene00002110">
    <property type="expression patterns" value="Expressed in larva and 3 other cell types or tissues"/>
</dbReference>
<dbReference type="AlphaFoldDB" id="Q7JKM7"/>
<dbReference type="STRING" id="6239.ZC334.11.1"/>
<dbReference type="WormBase" id="ZC334.11">
    <property type="protein sequence ID" value="CE36061"/>
    <property type="gene ID" value="WBGene00002110"/>
    <property type="gene designation" value="ins-27"/>
</dbReference>
<dbReference type="AGR" id="WB:WBGene00002110"/>
<dbReference type="Pfam" id="PF03488">
    <property type="entry name" value="Ins_beta"/>
    <property type="match status" value="1"/>
</dbReference>